<dbReference type="Proteomes" id="UP000072653">
    <property type="component" value="Unassembled WGS sequence"/>
</dbReference>
<feature type="region of interest" description="Disordered" evidence="1">
    <location>
        <begin position="1"/>
        <end position="24"/>
    </location>
</feature>
<dbReference type="AlphaFoldDB" id="A0A139PCR9"/>
<dbReference type="EMBL" id="LQOB01000245">
    <property type="protein sequence ID" value="KXT85964.1"/>
    <property type="molecule type" value="Genomic_DNA"/>
</dbReference>
<feature type="compositionally biased region" description="Basic residues" evidence="1">
    <location>
        <begin position="13"/>
        <end position="24"/>
    </location>
</feature>
<evidence type="ECO:0000313" key="2">
    <source>
        <dbReference type="EMBL" id="KXT85964.1"/>
    </source>
</evidence>
<protein>
    <submittedName>
        <fullName evidence="2">Uncharacterized protein</fullName>
    </submittedName>
</protein>
<evidence type="ECO:0000313" key="3">
    <source>
        <dbReference type="Proteomes" id="UP000072653"/>
    </source>
</evidence>
<comment type="caution">
    <text evidence="2">The sequence shown here is derived from an EMBL/GenBank/DDBJ whole genome shotgun (WGS) entry which is preliminary data.</text>
</comment>
<organism evidence="2 3">
    <name type="scientific">Streptococcus oralis</name>
    <dbReference type="NCBI Taxonomy" id="1303"/>
    <lineage>
        <taxon>Bacteria</taxon>
        <taxon>Bacillati</taxon>
        <taxon>Bacillota</taxon>
        <taxon>Bacilli</taxon>
        <taxon>Lactobacillales</taxon>
        <taxon>Streptococcaceae</taxon>
        <taxon>Streptococcus</taxon>
    </lineage>
</organism>
<gene>
    <name evidence="2" type="ORF">SORDD16_01217</name>
</gene>
<evidence type="ECO:0000256" key="1">
    <source>
        <dbReference type="SAM" id="MobiDB-lite"/>
    </source>
</evidence>
<name>A0A139PCR9_STROR</name>
<sequence length="37" mass="4394">MLKTRKMGEVKTSKNKARTQSRQRLKISDPFLLETSW</sequence>
<proteinExistence type="predicted"/>
<accession>A0A139PCR9</accession>
<feature type="compositionally biased region" description="Basic and acidic residues" evidence="1">
    <location>
        <begin position="1"/>
        <end position="12"/>
    </location>
</feature>
<reference evidence="2 3" key="1">
    <citation type="submission" date="2016-01" db="EMBL/GenBank/DDBJ databases">
        <title>Highly variable Streptococcus oralis are common among viridans streptococci isolated from primates.</title>
        <authorList>
            <person name="Denapaite D."/>
            <person name="Rieger M."/>
            <person name="Koendgen S."/>
            <person name="Brueckner R."/>
            <person name="Ochigava I."/>
            <person name="Kappeler P."/>
            <person name="Maetz-Rensing K."/>
            <person name="Leendertz F."/>
            <person name="Hakenbeck R."/>
        </authorList>
    </citation>
    <scope>NUCLEOTIDE SEQUENCE [LARGE SCALE GENOMIC DNA]</scope>
    <source>
        <strain evidence="2 3">DD16</strain>
    </source>
</reference>